<evidence type="ECO:0000313" key="1">
    <source>
        <dbReference type="EMBL" id="RDZ06628.1"/>
    </source>
</evidence>
<comment type="caution">
    <text evidence="1">The sequence shown here is derived from an EMBL/GenBank/DDBJ whole genome shotgun (WGS) entry which is preliminary data.</text>
</comment>
<name>A0A3D8WTW2_PRIMG</name>
<gene>
    <name evidence="1" type="ORF">C3744_28445</name>
</gene>
<dbReference type="RefSeq" id="WP_116078686.1">
    <property type="nucleotide sequence ID" value="NZ_CP187634.1"/>
</dbReference>
<reference evidence="1 2" key="1">
    <citation type="journal article" date="2018" name="Appl. Environ. Microbiol.">
        <title>Antimicrobial susceptibility testing and tentative epidemiological cut-off values of five Bacillus species relevant for use as animal feed additives or for plant protection.</title>
        <authorList>
            <person name="Agerso Y."/>
            <person name="Stuer-Lauridsen B."/>
            <person name="Bjerre K."/>
            <person name="Jensen M.G."/>
            <person name="Johansen E."/>
            <person name="Bennedsen M."/>
            <person name="Brockmann E."/>
            <person name="Nielsen B."/>
        </authorList>
    </citation>
    <scope>NUCLEOTIDE SEQUENCE [LARGE SCALE GENOMIC DNA]</scope>
    <source>
        <strain evidence="1 2">CHCC20162</strain>
    </source>
</reference>
<evidence type="ECO:0000313" key="2">
    <source>
        <dbReference type="Proteomes" id="UP000256519"/>
    </source>
</evidence>
<sequence>MKKIKGIIDRFEEGFAVVEIEGKTKDYPKDIFPKDTEVGDVVYITGNKVTVDRQETKKREKEIEDLMNELWED</sequence>
<dbReference type="EMBL" id="PQWM01000060">
    <property type="protein sequence ID" value="RDZ06628.1"/>
    <property type="molecule type" value="Genomic_DNA"/>
</dbReference>
<proteinExistence type="predicted"/>
<dbReference type="InterPro" id="IPR021377">
    <property type="entry name" value="DUF3006"/>
</dbReference>
<dbReference type="AlphaFoldDB" id="A0A3D8WTW2"/>
<dbReference type="Pfam" id="PF11213">
    <property type="entry name" value="DUF3006"/>
    <property type="match status" value="1"/>
</dbReference>
<protein>
    <submittedName>
        <fullName evidence="1">DUF3006 domain-containing protein</fullName>
    </submittedName>
</protein>
<dbReference type="Proteomes" id="UP000256519">
    <property type="component" value="Unassembled WGS sequence"/>
</dbReference>
<accession>A0A3D8WTW2</accession>
<organism evidence="1 2">
    <name type="scientific">Priestia megaterium</name>
    <name type="common">Bacillus megaterium</name>
    <dbReference type="NCBI Taxonomy" id="1404"/>
    <lineage>
        <taxon>Bacteria</taxon>
        <taxon>Bacillati</taxon>
        <taxon>Bacillota</taxon>
        <taxon>Bacilli</taxon>
        <taxon>Bacillales</taxon>
        <taxon>Bacillaceae</taxon>
        <taxon>Priestia</taxon>
    </lineage>
</organism>
<dbReference type="Gene3D" id="6.20.120.50">
    <property type="match status" value="1"/>
</dbReference>